<dbReference type="GO" id="GO:0001216">
    <property type="term" value="F:DNA-binding transcription activator activity"/>
    <property type="evidence" value="ECO:0000318"/>
    <property type="project" value="GO_Central"/>
</dbReference>
<dbReference type="Proteomes" id="UP000030748">
    <property type="component" value="Unassembled WGS sequence"/>
</dbReference>
<organism evidence="3 4">
    <name type="scientific">Erythranthe guttata</name>
    <name type="common">Yellow monkey flower</name>
    <name type="synonym">Mimulus guttatus</name>
    <dbReference type="NCBI Taxonomy" id="4155"/>
    <lineage>
        <taxon>Eukaryota</taxon>
        <taxon>Viridiplantae</taxon>
        <taxon>Streptophyta</taxon>
        <taxon>Embryophyta</taxon>
        <taxon>Tracheophyta</taxon>
        <taxon>Spermatophyta</taxon>
        <taxon>Magnoliopsida</taxon>
        <taxon>eudicotyledons</taxon>
        <taxon>Gunneridae</taxon>
        <taxon>Pentapetalae</taxon>
        <taxon>asterids</taxon>
        <taxon>lamiids</taxon>
        <taxon>Lamiales</taxon>
        <taxon>Phrymaceae</taxon>
        <taxon>Erythranthe</taxon>
    </lineage>
</organism>
<reference evidence="3 4" key="1">
    <citation type="journal article" date="2013" name="Proc. Natl. Acad. Sci. U.S.A.">
        <title>Fine-scale variation in meiotic recombination in Mimulus inferred from population shotgun sequencing.</title>
        <authorList>
            <person name="Hellsten U."/>
            <person name="Wright K.M."/>
            <person name="Jenkins J."/>
            <person name="Shu S."/>
            <person name="Yuan Y."/>
            <person name="Wessler S.R."/>
            <person name="Schmutz J."/>
            <person name="Willis J.H."/>
            <person name="Rokhsar D.S."/>
        </authorList>
    </citation>
    <scope>NUCLEOTIDE SEQUENCE [LARGE SCALE GENOMIC DNA]</scope>
    <source>
        <strain evidence="4">cv. DUN x IM62</strain>
    </source>
</reference>
<dbReference type="AlphaFoldDB" id="A0A022QDN7"/>
<evidence type="ECO:0000313" key="3">
    <source>
        <dbReference type="EMBL" id="EYU24610.1"/>
    </source>
</evidence>
<dbReference type="GO" id="GO:0005634">
    <property type="term" value="C:nucleus"/>
    <property type="evidence" value="ECO:0000318"/>
    <property type="project" value="GO_Central"/>
</dbReference>
<dbReference type="Pfam" id="PF03195">
    <property type="entry name" value="LOB"/>
    <property type="match status" value="1"/>
</dbReference>
<comment type="similarity">
    <text evidence="1">Belongs to the LOB domain-containing protein family.</text>
</comment>
<sequence>MANVAQKACAACKHQRRKCDQNCVLAKYFPAEKSDDFENVYHLFGMQNTLKILKSVEEEEGDATIESLIMEAEMRLEHPVHGHFSVTRKLSIEIEKTETELEFVRKQIQLFDAYAKEERMSPTEQLFCNKLLGHRNVIGQIMLMTSYSLN</sequence>
<protein>
    <recommendedName>
        <fullName evidence="2">LOB domain-containing protein</fullName>
    </recommendedName>
</protein>
<name>A0A022QDN7_ERYGU</name>
<keyword evidence="4" id="KW-1185">Reference proteome</keyword>
<dbReference type="eggNOG" id="ENOG502SSIG">
    <property type="taxonomic scope" value="Eukaryota"/>
</dbReference>
<evidence type="ECO:0000259" key="2">
    <source>
        <dbReference type="PROSITE" id="PS50891"/>
    </source>
</evidence>
<dbReference type="EMBL" id="KI632119">
    <property type="protein sequence ID" value="EYU24610.1"/>
    <property type="molecule type" value="Genomic_DNA"/>
</dbReference>
<accession>A0A022QDN7</accession>
<dbReference type="PANTHER" id="PTHR31301:SF103">
    <property type="entry name" value="LOB DOMAIN-CONTAINING PROTEIN 5-RELATED"/>
    <property type="match status" value="1"/>
</dbReference>
<dbReference type="PROSITE" id="PS50891">
    <property type="entry name" value="LOB"/>
    <property type="match status" value="1"/>
</dbReference>
<dbReference type="InterPro" id="IPR004883">
    <property type="entry name" value="LOB"/>
</dbReference>
<dbReference type="PANTHER" id="PTHR31301">
    <property type="entry name" value="LOB DOMAIN-CONTAINING PROTEIN 4-RELATED"/>
    <property type="match status" value="1"/>
</dbReference>
<evidence type="ECO:0000256" key="1">
    <source>
        <dbReference type="ARBA" id="ARBA00005474"/>
    </source>
</evidence>
<dbReference type="GO" id="GO:0006355">
    <property type="term" value="P:regulation of DNA-templated transcription"/>
    <property type="evidence" value="ECO:0000318"/>
    <property type="project" value="GO_Central"/>
</dbReference>
<dbReference type="STRING" id="4155.A0A022QDN7"/>
<gene>
    <name evidence="3" type="ORF">MIMGU_mgv1a020355mg</name>
</gene>
<feature type="domain" description="LOB" evidence="2">
    <location>
        <begin position="7"/>
        <end position="108"/>
    </location>
</feature>
<proteinExistence type="inferred from homology"/>
<evidence type="ECO:0000313" key="4">
    <source>
        <dbReference type="Proteomes" id="UP000030748"/>
    </source>
</evidence>